<comment type="caution">
    <text evidence="3">The sequence shown here is derived from an EMBL/GenBank/DDBJ whole genome shotgun (WGS) entry which is preliminary data.</text>
</comment>
<keyword evidence="2" id="KW-1133">Transmembrane helix</keyword>
<organism evidence="3 4">
    <name type="scientific">Sphaerotilus hippei</name>
    <dbReference type="NCBI Taxonomy" id="744406"/>
    <lineage>
        <taxon>Bacteria</taxon>
        <taxon>Pseudomonadati</taxon>
        <taxon>Pseudomonadota</taxon>
        <taxon>Betaproteobacteria</taxon>
        <taxon>Burkholderiales</taxon>
        <taxon>Sphaerotilaceae</taxon>
        <taxon>Sphaerotilus</taxon>
    </lineage>
</organism>
<feature type="transmembrane region" description="Helical" evidence="2">
    <location>
        <begin position="30"/>
        <end position="50"/>
    </location>
</feature>
<accession>A0A318GZ63</accession>
<dbReference type="Proteomes" id="UP000247811">
    <property type="component" value="Unassembled WGS sequence"/>
</dbReference>
<dbReference type="RefSeq" id="WP_110401183.1">
    <property type="nucleotide sequence ID" value="NZ_QJJS01000011.1"/>
</dbReference>
<gene>
    <name evidence="3" type="ORF">C7444_11110</name>
</gene>
<sequence length="123" mass="13192">MLNVLNDSSSLSPRTAPPLELRHPRTGGSVTVPLGFSLPVAVLGPIPLLMHKRWRLAALTTVVSVLLPVAGQILMATRIHRLLIKDLLARGYRAVGTTPGTVSAAEWTLGMSLPRYRGPKAPD</sequence>
<proteinExistence type="predicted"/>
<protein>
    <submittedName>
        <fullName evidence="3">Uncharacterized protein</fullName>
    </submittedName>
</protein>
<reference evidence="3 4" key="1">
    <citation type="submission" date="2018-05" db="EMBL/GenBank/DDBJ databases">
        <title>Genomic Encyclopedia of Type Strains, Phase IV (KMG-IV): sequencing the most valuable type-strain genomes for metagenomic binning, comparative biology and taxonomic classification.</title>
        <authorList>
            <person name="Goeker M."/>
        </authorList>
    </citation>
    <scope>NUCLEOTIDE SEQUENCE [LARGE SCALE GENOMIC DNA]</scope>
    <source>
        <strain evidence="3 4">DSM 566</strain>
    </source>
</reference>
<keyword evidence="2" id="KW-0812">Transmembrane</keyword>
<keyword evidence="2" id="KW-0472">Membrane</keyword>
<feature type="transmembrane region" description="Helical" evidence="2">
    <location>
        <begin position="56"/>
        <end position="75"/>
    </location>
</feature>
<dbReference type="EMBL" id="QJJS01000011">
    <property type="protein sequence ID" value="PXW94928.1"/>
    <property type="molecule type" value="Genomic_DNA"/>
</dbReference>
<keyword evidence="4" id="KW-1185">Reference proteome</keyword>
<evidence type="ECO:0000313" key="3">
    <source>
        <dbReference type="EMBL" id="PXW94928.1"/>
    </source>
</evidence>
<feature type="region of interest" description="Disordered" evidence="1">
    <location>
        <begin position="1"/>
        <end position="24"/>
    </location>
</feature>
<feature type="compositionally biased region" description="Polar residues" evidence="1">
    <location>
        <begin position="1"/>
        <end position="13"/>
    </location>
</feature>
<dbReference type="AlphaFoldDB" id="A0A318GZ63"/>
<dbReference type="OrthoDB" id="9174863at2"/>
<evidence type="ECO:0000256" key="1">
    <source>
        <dbReference type="SAM" id="MobiDB-lite"/>
    </source>
</evidence>
<evidence type="ECO:0000313" key="4">
    <source>
        <dbReference type="Proteomes" id="UP000247811"/>
    </source>
</evidence>
<evidence type="ECO:0000256" key="2">
    <source>
        <dbReference type="SAM" id="Phobius"/>
    </source>
</evidence>
<name>A0A318GZ63_9BURK</name>